<dbReference type="InterPro" id="IPR002347">
    <property type="entry name" value="SDR_fam"/>
</dbReference>
<evidence type="ECO:0000256" key="1">
    <source>
        <dbReference type="ARBA" id="ARBA00006484"/>
    </source>
</evidence>
<feature type="domain" description="Ketoreductase" evidence="3">
    <location>
        <begin position="14"/>
        <end position="198"/>
    </location>
</feature>
<dbReference type="PRINTS" id="PR00081">
    <property type="entry name" value="GDHRDH"/>
</dbReference>
<dbReference type="EMBL" id="UOFC01000299">
    <property type="protein sequence ID" value="VAW49725.1"/>
    <property type="molecule type" value="Genomic_DNA"/>
</dbReference>
<sequence length="251" mass="26820">MKKETVQNTSVLKKKAFVTGGSGDLGSAIARQLAEDGYEVWIHANSQLEKAEALACQINQAGGLAYSICFDITDITAVEQGVEVLLESGPVQVIVNNAGIHDDAVMAGMSHEQWRHVLDVSLNGFFNITQPLLLPMIRTRWGRIINIASVAGIMGNRGQANYAAAKAGLIGASKSLALELASRQITVNVVAPGVMEGEMAEKSFTQERIKQVVPMQRLGKPLEVADLVSFIASEKANYITGQVLSINGGMV</sequence>
<dbReference type="Pfam" id="PF00106">
    <property type="entry name" value="adh_short"/>
    <property type="match status" value="1"/>
</dbReference>
<dbReference type="NCBIfam" id="NF009466">
    <property type="entry name" value="PRK12826.1-2"/>
    <property type="match status" value="1"/>
</dbReference>
<dbReference type="EC" id="1.1.1.100" evidence="4"/>
<dbReference type="SUPFAM" id="SSF51735">
    <property type="entry name" value="NAD(P)-binding Rossmann-fold domains"/>
    <property type="match status" value="1"/>
</dbReference>
<dbReference type="AlphaFoldDB" id="A0A3B0W1M7"/>
<dbReference type="GO" id="GO:0004316">
    <property type="term" value="F:3-oxoacyl-[acyl-carrier-protein] reductase (NADPH) activity"/>
    <property type="evidence" value="ECO:0007669"/>
    <property type="project" value="UniProtKB-EC"/>
</dbReference>
<accession>A0A3B0W1M7</accession>
<evidence type="ECO:0000256" key="2">
    <source>
        <dbReference type="ARBA" id="ARBA00023002"/>
    </source>
</evidence>
<keyword evidence="2 4" id="KW-0560">Oxidoreductase</keyword>
<dbReference type="NCBIfam" id="NF004200">
    <property type="entry name" value="PRK05653.1-5"/>
    <property type="match status" value="1"/>
</dbReference>
<reference evidence="4" key="1">
    <citation type="submission" date="2018-06" db="EMBL/GenBank/DDBJ databases">
        <authorList>
            <person name="Zhirakovskaya E."/>
        </authorList>
    </citation>
    <scope>NUCLEOTIDE SEQUENCE</scope>
</reference>
<dbReference type="SMART" id="SM00822">
    <property type="entry name" value="PKS_KR"/>
    <property type="match status" value="1"/>
</dbReference>
<gene>
    <name evidence="4" type="ORF">MNBD_GAMMA03-389</name>
</gene>
<name>A0A3B0W1M7_9ZZZZ</name>
<dbReference type="PANTHER" id="PTHR42879:SF2">
    <property type="entry name" value="3-OXOACYL-[ACYL-CARRIER-PROTEIN] REDUCTASE FABG"/>
    <property type="match status" value="1"/>
</dbReference>
<evidence type="ECO:0000259" key="3">
    <source>
        <dbReference type="SMART" id="SM00822"/>
    </source>
</evidence>
<protein>
    <submittedName>
        <fullName evidence="4">3-oxoacyl-[ACP] reductase</fullName>
        <ecNumber evidence="4">1.1.1.100</ecNumber>
    </submittedName>
</protein>
<dbReference type="PANTHER" id="PTHR42879">
    <property type="entry name" value="3-OXOACYL-(ACYL-CARRIER-PROTEIN) REDUCTASE"/>
    <property type="match status" value="1"/>
</dbReference>
<evidence type="ECO:0000313" key="4">
    <source>
        <dbReference type="EMBL" id="VAW49725.1"/>
    </source>
</evidence>
<organism evidence="4">
    <name type="scientific">hydrothermal vent metagenome</name>
    <dbReference type="NCBI Taxonomy" id="652676"/>
    <lineage>
        <taxon>unclassified sequences</taxon>
        <taxon>metagenomes</taxon>
        <taxon>ecological metagenomes</taxon>
    </lineage>
</organism>
<proteinExistence type="inferred from homology"/>
<dbReference type="PRINTS" id="PR00080">
    <property type="entry name" value="SDRFAMILY"/>
</dbReference>
<dbReference type="InterPro" id="IPR050259">
    <property type="entry name" value="SDR"/>
</dbReference>
<dbReference type="Gene3D" id="3.40.50.720">
    <property type="entry name" value="NAD(P)-binding Rossmann-like Domain"/>
    <property type="match status" value="1"/>
</dbReference>
<dbReference type="FunFam" id="3.40.50.720:FF:000173">
    <property type="entry name" value="3-oxoacyl-[acyl-carrier protein] reductase"/>
    <property type="match status" value="1"/>
</dbReference>
<dbReference type="InterPro" id="IPR036291">
    <property type="entry name" value="NAD(P)-bd_dom_sf"/>
</dbReference>
<comment type="similarity">
    <text evidence="1">Belongs to the short-chain dehydrogenases/reductases (SDR) family.</text>
</comment>
<dbReference type="InterPro" id="IPR057326">
    <property type="entry name" value="KR_dom"/>
</dbReference>